<dbReference type="PROSITE" id="PS51820">
    <property type="entry name" value="PA14"/>
    <property type="match status" value="2"/>
</dbReference>
<organism evidence="15 16">
    <name type="scientific">Volvox africanus</name>
    <dbReference type="NCBI Taxonomy" id="51714"/>
    <lineage>
        <taxon>Eukaryota</taxon>
        <taxon>Viridiplantae</taxon>
        <taxon>Chlorophyta</taxon>
        <taxon>core chlorophytes</taxon>
        <taxon>Chlorophyceae</taxon>
        <taxon>CS clade</taxon>
        <taxon>Chlamydomonadales</taxon>
        <taxon>Volvocaceae</taxon>
        <taxon>Volvox</taxon>
    </lineage>
</organism>
<dbReference type="Gene3D" id="2.60.40.10">
    <property type="entry name" value="Immunoglobulins"/>
    <property type="match status" value="6"/>
</dbReference>
<dbReference type="InterPro" id="IPR037524">
    <property type="entry name" value="PA14/GLEYA"/>
</dbReference>
<comment type="caution">
    <text evidence="15">The sequence shown here is derived from an EMBL/GenBank/DDBJ whole genome shotgun (WGS) entry which is preliminary data.</text>
</comment>
<dbReference type="GO" id="GO:0042995">
    <property type="term" value="C:cell projection"/>
    <property type="evidence" value="ECO:0007669"/>
    <property type="project" value="UniProtKB-SubCell"/>
</dbReference>
<dbReference type="InterPro" id="IPR013783">
    <property type="entry name" value="Ig-like_fold"/>
</dbReference>
<feature type="compositionally biased region" description="Basic and acidic residues" evidence="10">
    <location>
        <begin position="4739"/>
        <end position="4749"/>
    </location>
</feature>
<dbReference type="PANTHER" id="PTHR46769:SF2">
    <property type="entry name" value="FIBROCYSTIN-L ISOFORM 2 PRECURSOR-RELATED"/>
    <property type="match status" value="1"/>
</dbReference>
<keyword evidence="11" id="KW-0472">Membrane</keyword>
<feature type="domain" description="G8" evidence="13">
    <location>
        <begin position="2260"/>
        <end position="2380"/>
    </location>
</feature>
<dbReference type="SMART" id="SM01225">
    <property type="entry name" value="G8"/>
    <property type="match status" value="2"/>
</dbReference>
<dbReference type="Proteomes" id="UP000747399">
    <property type="component" value="Unassembled WGS sequence"/>
</dbReference>
<dbReference type="Pfam" id="PF10162">
    <property type="entry name" value="G8"/>
    <property type="match status" value="2"/>
</dbReference>
<dbReference type="GO" id="GO:0005886">
    <property type="term" value="C:plasma membrane"/>
    <property type="evidence" value="ECO:0007669"/>
    <property type="project" value="UniProtKB-SubCell"/>
</dbReference>
<feature type="transmembrane region" description="Helical" evidence="11">
    <location>
        <begin position="4350"/>
        <end position="4373"/>
    </location>
</feature>
<sequence>MTILSALLLIIALAFLRESLGDTSIDSIVPSYGSTAGGTRLSIFGTGFGDMYSEPATVFVGSYPCSVIMHLSSSEVLTCETSSGLVGTYFVYVSISGADPVSYYGFTYSDNYSPTFKTAYPYAGPPGTAMKLYGEATWQLQYSDCAAKKWGDIECVGSILFGDYLCRQDPSISGTGINFTYGTQRYGSYLYTIGCTLPTPDESNNQPALATAKNLNTSIHFEASMRGGMPRALRYSYHYTVDGTPYQFQLYPEVTGVSPAVGSNAGGTLLRISGRGFSDLGLGLGDTVNVSTAGVPCSVVNSTYDTIFCITGPKAAQPSVTSNAVNGLYPGMRGVEYEFYNMTTQSLSYGDLWKLNKTVLLSNAPGIGSYKTVLTGAMESIHYETSAYCSLLKAFFIAPRTANYTFYMQADDFGRMNGTYRNTTSGIVMTRALIEEKSWSYLDNYFLQPSQASLPLPLDAGQPILLESAHCNGPSVGMQQVAVRMEVPTPQANSIAEQQIITVNSILVARSLAIKYLYGAGAGSATFTINVTSTNDSKLNSTSLGLELTLGTNETRVVVLPLLATGLEMTTLIEVAFGGKYSLGSNGTTFGVYKSVIPRLLTVQIGIDSRLATALGFTVSAARLVIMPTPAPYVVASCNQSDSTRRLLASATDATSSTAGMVVILEQARSVAAVTPGGFFQLRRASRTDVVALSYDTNATIMWSAIHNLTSLENAVVVTSVRREGAFLVRVWNVTFPISAFNTVPDLVAETNDRTPDGVDLDIEVRGANPPVTGSFWVAFGSNCGSVQISLTDVSETVRTKLASLPGLTAPQSVSISGGPSYGYTYTITFDPIGNPGNQPSLRVTNTSGLKGIGANASIATAVDGSTDAFYAPIPTEFLRLAVAKPGTISLQVNGVPSACADASGICGFLYSDAATPHITGVSPTALSFISQSTLPITITGSGFRDGPTVEVRVGTALCNVTSVTATQIVCDVPDTAPAGIRLVTVNVEGLGFADGAVNITLETLYVTDSAPSPTVVSSTGFSVLNFTGKGFDYVNCANNRFEIDGVPCGIVACGTHFLTVVYPGDGGADVPTANVTARVYEKSQQIDFDTPSNVSVLISGSAPTISTISPAHMPGCGGVVTLELTGTTASEVTTVFMVPYISSLLNYTEASEAYNARVPCTDVAAGATGTITCSSPPLRNGRYHTLVVLSSGLQLLSIDTIRFEFFITSVSPNLGSIGGGTLVTITGSGFSQNVKGNAVFMTVPVSSTFLNGIIECETQSVTTTTLTCRTLPSMATNADVDDPRASKVMPVATQPRPISVVLCDPQYNTTILRGYCWSLTETPRANCAASDPTDCSFGYATNLTPEIEGTAPSSGYFGGGVSVHGTYMDTITVVQFLQDGDVKGNGTNVDASYSVVSCSVPDMRPGVYTVRLLKANGEMSVDPYHLGVFTYIAVIRDLENNVGSLAGGLALGITVGGAGLAVNAVDNQVTIAGLPCPIVSVENRTHLTCRAPAINGYVYAEYWNLGYNTNSMPDLISFTDPLVTRLEKGLDISWYGNSPLPGTIQSDFFGARFTFYYQIAETENVTFRVDADDLALLYIDDLLLGSQNKDLNIGLTAGVHKIVATFVEFTGWAGVHLKVALTSNGSMGSYSVVEWQKVTPVQPGLALPVELTVNGVKSDRKCPSSTKVLQLTNQPVLSWEPTELALSYGTCGFIYTTYRTPALATLNPLTLSGITVPSFNSLNSTLNIYGNFLTDSSLPAADQIHVTVANRSCNIVSAVQIKYNSINATNITCTVPSVPAGTWSVSIMVDGLGLTRPTATASTDLPIVTYPIKVLRYNSPTVNSNPICYFSLFGGGTFNVSGYGFVKGLVDTNLQVNMTAAWEASPCGYGYTNTPTCQAVLNSSRMNLIPIASDGPTAVFQLTRFKVSNPEAYAGNLSTSLSSVILRYKPRVYYMINNTFVTTTGSENLFFCGGRTPALSGVAPSSPAPDAGANLTLSWYLAGVGSQNNTITASAVGVLSNATVEFEVGPTILSCAPPVVTGATISLTTYRESISCKMPVYMPAATYTLWLCIQPFGCGLLPSYTVPLTVSATSATTGSSAGGISVVITGKGFDTNTTLVSARFGNSTCKITSSSATSVTCLTGPLDSKPTSTVTWPLSITSTLGTSEITFPSFTFTFDPALEASVTSIIPARGSTEGGTPVTITGADFRTGVSTTVTIGDITCQSVIVVNSTTITCTTAKPPANILRVPLPVTVLQQGYGYARSSIQYQYIDVWSRNSTWGGGPLPGYEDSVVIPAGRTVLLDISPPKLYVIVLEGNLIFDDTKEYINLQAHYIIVKGGNFTIGSAEKPYPGRANITMHGLPNSRDLPQYGAKALGVRTGLVSFYGQPKIPHYTKLNQTANVNDTYIIVNGAVNWQVGDRIVIASSSFMPWEVDEVIITALDNTTVPRCTVISLDTPLKYTHLGEIHNQDGVPMPLDMRAEVAVLTRNIVLQGDYTSAKYQYGVQVMVNTPSYLPTGLVRFDNIEITQSGQAFRLGRYSMHWHLLGDVAWQTWVRGCAIHHTYNRAITVHGTHRAIIQNVTAYHTMGHTFFLEDGIESMTLMDGNIAIYVKVSDALLNTDTTPGAFWLTNPNNTVRNNVAVGSHGYGFWYRMLDYPDGPSATTKVCPKFTPLLEFTNNTAHSNMFYGLRIHPEFYPRNIPCNGFYGVFQQMPAVFNGLVAYKNGVKGAVASQVGLVQFINMVMGDNGGGPKQHSISGKDHGASMEMTWVVDDRNRYDVKLTEMAGFQNCTIYARTNTGMQGTAAQWPSGRRITAIIAQSPVQGEPKHSALMSMINMTYVDFTADKPGFSVLEACGKCKVYQGGATTFTANTTYVQSDFSTPVLSLWSWGHQGIFLDTDGTLLNGKVFPDALWPDPFGNWTFGPGATWHSAVENDLFDPKECVYVRDVFTSNNGAYCSPALTFRRVMVHNHGPESLKYKNLNVVSLATNRTSVVHFTGYNEEGYQFTTATTRDYWLTWDMVLYRLDPEYYQLHKMELMNGSDYTYYSSKYVQRKDHFTVNSLKRNRTELPPAQPNTTHGDFFYNKTFDMNIWHWSNRTYNDTKFTVFLNGRLDDSLYVQSYACPDDGCTDLPPVVVDLRDGILYWSNFSTWNTSATNFHKPEAGDNVTIPYGWNLVIDESPPPLLALTIQGNVRFDPTRDINLTATYIIVQQDGVLSAGNATVPHPTKATVLLQGMRDTPDYAIDNNLNLGSKVLAALFGGTINLYGRQVTKRWIRLGLHALPGDTSVTISDPNHGWSIGDRIVIGATSFNWKQSEIRTITSIRNNGSELVLDSPLVHPHGARVKAYPGGPTVDMRAEVGLVSSNILITAVDGESTRNYEGNGELFGAHMVVSGNSTGRFNNIAMEYCGQAGLANRSCIFFDRLASVILSYTDGVTNITTQVTTLNPSFLKSSVLKWGMHANVRVGGTPDVADPVQITDNVMYEAFDFHSVEVFTTQNIIRGNLVIGTIKDMLGKSGFDISMPSSFFIADPSNWVTDNVAAGSERYGFTYYGLPCNANFTTGVFLNNTAHSCLAGLWLQASNTSEHDGCTALRNFTTYMNWDFGIVSTRGIVTDVVLENVNILDTKHAGIHLMRKASLTDKASMWWYGGLIAGQSSNDVCTACSTLSDPGCHPKLSVQSFNQYEPFTPAMGLQASQFAIAYKDGPEKKPWDMPKSYSIVHVSSFILLSNICSSPVAKFMSYKRWGSPITCPTNSIAWCNLTKVTQGKYLYYLYPCLLVLQQRLVLFATADSYPSCIQFPPQGMFNITGVTMADFLGTNGCGGAMVGTYALANQPKAPEIFYPHFFSKMNVINVATGPGQGMFYYFRPDLGWRGELCGEANYTREDGSVIELTCAGPKHVHWRDLDGSLIGTIGSISGNFPDGPRVFPMDQGIPVLPGPCTYSAVLGSYSCVTGSSSFLLNAPMKPNPIPSEGIWGDPQHFVLESRDKDSEDRNFGPVFFNVSGSIDLVTVQQDHGCCFTYKCQKRLSTFGTYVPSGQTVYINFTGTPAQVFRLWFPYADPDKEIVVVINYLYTPNRRFVVLPQGVSDITGRITPESSPPKIGDGKGHGAYYWDQFNTLMYVKITGGKHLEIRTENAVQVSQSFALTVEQFYDIEELFLSNLAYAMNITRNRLYIVKVVPGSATVTFAIASPLQDVPELSIADGHDANDTLPSTIPEIVEPPVVLTPEDIANLTLMGASAPPIANLTLSTLLVLRQLWSLFSTYTAVADAVAKSANVTLQGVPTQYIPPLEEFLINNSSQSASPASTPTASPAPNTTPANSPSPSPTTVPVDNNGGSDGSGNIAGTSGSAADSSGTKSSPTESSLSNKTVGAIIGAIVGGVGCLILAITIFAIRRHKTKQISPGSLPAGGVELSTESFDVRESSTVPTATRNQGVVSEREWQLSEQDATRPMSPRAAVRVSSDASVAAATGSLAAGIMAPSEPEAIRPLASTNKQPHNSTPLVLSQDSSADAVSDSERSRRESIGAVITKAPAELQRAESNMHNAAPQDWVSDMAPQVVEGRLSSQSTTDGRPASIRPGSGRTGFMGPPSDTQRVPRVSEVPEQTAPIVTGLPVVEVGETVVTRALETQESWRPKSRATASSRPPSGGVVCAAGPEDMGGEGGTQGQGQVTLELLPGEPNQPQQEVRCRAVSPPQPTMMLPGGMMEFAASPSLLHSEVAAMMVAAGSNQGLGTTAEAATQEEQQGSPQAARTPAGLRSDSMRWKGQEQD</sequence>
<evidence type="ECO:0008006" key="17">
    <source>
        <dbReference type="Google" id="ProtNLM"/>
    </source>
</evidence>
<reference evidence="15" key="1">
    <citation type="journal article" date="2021" name="Proc. Natl. Acad. Sci. U.S.A.">
        <title>Three genomes in the algal genus Volvox reveal the fate of a haploid sex-determining region after a transition to homothallism.</title>
        <authorList>
            <person name="Yamamoto K."/>
            <person name="Hamaji T."/>
            <person name="Kawai-Toyooka H."/>
            <person name="Matsuzaki R."/>
            <person name="Takahashi F."/>
            <person name="Nishimura Y."/>
            <person name="Kawachi M."/>
            <person name="Noguchi H."/>
            <person name="Minakuchi Y."/>
            <person name="Umen J.G."/>
            <person name="Toyoda A."/>
            <person name="Nozaki H."/>
        </authorList>
    </citation>
    <scope>NUCLEOTIDE SEQUENCE</scope>
    <source>
        <strain evidence="15">NIES-3780</strain>
    </source>
</reference>
<evidence type="ECO:0000256" key="11">
    <source>
        <dbReference type="SAM" id="Phobius"/>
    </source>
</evidence>
<proteinExistence type="predicted"/>
<keyword evidence="6" id="KW-0677">Repeat</keyword>
<dbReference type="PANTHER" id="PTHR46769">
    <property type="entry name" value="POLYCYSTIC KIDNEY AND HEPATIC DISEASE 1 (AUTOSOMAL RECESSIVE)-LIKE 1"/>
    <property type="match status" value="1"/>
</dbReference>
<evidence type="ECO:0000256" key="2">
    <source>
        <dbReference type="ARBA" id="ARBA00004236"/>
    </source>
</evidence>
<evidence type="ECO:0000256" key="3">
    <source>
        <dbReference type="ARBA" id="ARBA00004316"/>
    </source>
</evidence>
<keyword evidence="9" id="KW-0966">Cell projection</keyword>
<feature type="region of interest" description="Disordered" evidence="10">
    <location>
        <begin position="4709"/>
        <end position="4749"/>
    </location>
</feature>
<keyword evidence="11" id="KW-0812">Transmembrane</keyword>
<evidence type="ECO:0000256" key="4">
    <source>
        <dbReference type="ARBA" id="ARBA00022475"/>
    </source>
</evidence>
<evidence type="ECO:0000256" key="8">
    <source>
        <dbReference type="ARBA" id="ARBA00023180"/>
    </source>
</evidence>
<feature type="compositionally biased region" description="Low complexity" evidence="10">
    <location>
        <begin position="4713"/>
        <end position="4724"/>
    </location>
</feature>
<keyword evidence="5 12" id="KW-0732">Signal</keyword>
<feature type="region of interest" description="Disordered" evidence="10">
    <location>
        <begin position="4608"/>
        <end position="4629"/>
    </location>
</feature>
<evidence type="ECO:0000256" key="10">
    <source>
        <dbReference type="SAM" id="MobiDB-lite"/>
    </source>
</evidence>
<dbReference type="InterPro" id="IPR055401">
    <property type="entry name" value="CEMIP_beta-hel_dom"/>
</dbReference>
<evidence type="ECO:0000256" key="7">
    <source>
        <dbReference type="ARBA" id="ARBA00022989"/>
    </source>
</evidence>
<name>A0A8J4B539_9CHLO</name>
<dbReference type="CDD" id="cd00603">
    <property type="entry name" value="IPT_PCSR"/>
    <property type="match status" value="7"/>
</dbReference>
<evidence type="ECO:0000256" key="9">
    <source>
        <dbReference type="ARBA" id="ARBA00023273"/>
    </source>
</evidence>
<dbReference type="Pfam" id="PF24606">
    <property type="entry name" value="CEMIP_beta-hel"/>
    <property type="match status" value="2"/>
</dbReference>
<dbReference type="InterPro" id="IPR052387">
    <property type="entry name" value="Fibrocystin"/>
</dbReference>
<feature type="domain" description="G8" evidence="13">
    <location>
        <begin position="3130"/>
        <end position="3260"/>
    </location>
</feature>
<feature type="domain" description="PA14" evidence="14">
    <location>
        <begin position="1494"/>
        <end position="1666"/>
    </location>
</feature>
<dbReference type="InterPro" id="IPR019316">
    <property type="entry name" value="G8_domain"/>
</dbReference>
<feature type="region of interest" description="Disordered" evidence="10">
    <location>
        <begin position="4279"/>
        <end position="4345"/>
    </location>
</feature>
<feature type="chain" id="PRO_5035317750" description="Fibrocystin-L" evidence="12">
    <location>
        <begin position="22"/>
        <end position="4749"/>
    </location>
</feature>
<feature type="compositionally biased region" description="Polar residues" evidence="10">
    <location>
        <begin position="4470"/>
        <end position="4483"/>
    </location>
</feature>
<feature type="domain" description="PA14" evidence="14">
    <location>
        <begin position="330"/>
        <end position="499"/>
    </location>
</feature>
<comment type="subcellular location">
    <subcellularLocation>
        <location evidence="2">Cell membrane</location>
    </subcellularLocation>
    <subcellularLocation>
        <location evidence="3">Cell projection</location>
    </subcellularLocation>
    <subcellularLocation>
        <location evidence="1">Membrane</location>
        <topology evidence="1">Single-pass membrane protein</topology>
    </subcellularLocation>
</comment>
<evidence type="ECO:0000256" key="12">
    <source>
        <dbReference type="SAM" id="SignalP"/>
    </source>
</evidence>
<dbReference type="InterPro" id="IPR014756">
    <property type="entry name" value="Ig_E-set"/>
</dbReference>
<dbReference type="InterPro" id="IPR002909">
    <property type="entry name" value="IPT_dom"/>
</dbReference>
<dbReference type="InterPro" id="IPR006626">
    <property type="entry name" value="PbH1"/>
</dbReference>
<evidence type="ECO:0000256" key="5">
    <source>
        <dbReference type="ARBA" id="ARBA00022729"/>
    </source>
</evidence>
<dbReference type="EMBL" id="BNCO01000015">
    <property type="protein sequence ID" value="GIL53447.1"/>
    <property type="molecule type" value="Genomic_DNA"/>
</dbReference>
<keyword evidence="16" id="KW-1185">Reference proteome</keyword>
<keyword evidence="4" id="KW-1003">Cell membrane</keyword>
<feature type="region of interest" description="Disordered" evidence="10">
    <location>
        <begin position="4402"/>
        <end position="4436"/>
    </location>
</feature>
<dbReference type="SUPFAM" id="SSF56988">
    <property type="entry name" value="Anthrax protective antigen"/>
    <property type="match status" value="1"/>
</dbReference>
<evidence type="ECO:0000259" key="13">
    <source>
        <dbReference type="PROSITE" id="PS51484"/>
    </source>
</evidence>
<feature type="compositionally biased region" description="Low complexity" evidence="10">
    <location>
        <begin position="4308"/>
        <end position="4345"/>
    </location>
</feature>
<dbReference type="Pfam" id="PF01833">
    <property type="entry name" value="TIG"/>
    <property type="match status" value="7"/>
</dbReference>
<evidence type="ECO:0000256" key="1">
    <source>
        <dbReference type="ARBA" id="ARBA00004167"/>
    </source>
</evidence>
<dbReference type="CDD" id="cd00102">
    <property type="entry name" value="IPT"/>
    <property type="match status" value="1"/>
</dbReference>
<accession>A0A8J4B539</accession>
<evidence type="ECO:0000256" key="6">
    <source>
        <dbReference type="ARBA" id="ARBA00022737"/>
    </source>
</evidence>
<feature type="signal peptide" evidence="12">
    <location>
        <begin position="1"/>
        <end position="21"/>
    </location>
</feature>
<dbReference type="InterPro" id="IPR011050">
    <property type="entry name" value="Pectin_lyase_fold/virulence"/>
</dbReference>
<evidence type="ECO:0000313" key="15">
    <source>
        <dbReference type="EMBL" id="GIL53447.1"/>
    </source>
</evidence>
<keyword evidence="7 11" id="KW-1133">Transmembrane helix</keyword>
<evidence type="ECO:0000313" key="16">
    <source>
        <dbReference type="Proteomes" id="UP000747399"/>
    </source>
</evidence>
<dbReference type="SUPFAM" id="SSF81296">
    <property type="entry name" value="E set domains"/>
    <property type="match status" value="6"/>
</dbReference>
<keyword evidence="8" id="KW-0325">Glycoprotein</keyword>
<dbReference type="PROSITE" id="PS51484">
    <property type="entry name" value="G8"/>
    <property type="match status" value="2"/>
</dbReference>
<gene>
    <name evidence="15" type="ORF">Vafri_9024</name>
</gene>
<dbReference type="SMART" id="SM00429">
    <property type="entry name" value="IPT"/>
    <property type="match status" value="6"/>
</dbReference>
<feature type="compositionally biased region" description="Polar residues" evidence="10">
    <location>
        <begin position="4403"/>
        <end position="4415"/>
    </location>
</feature>
<feature type="region of interest" description="Disordered" evidence="10">
    <location>
        <begin position="4541"/>
        <end position="4579"/>
    </location>
</feature>
<feature type="region of interest" description="Disordered" evidence="10">
    <location>
        <begin position="4469"/>
        <end position="4504"/>
    </location>
</feature>
<feature type="compositionally biased region" description="Low complexity" evidence="10">
    <location>
        <begin position="4279"/>
        <end position="4300"/>
    </location>
</feature>
<dbReference type="SUPFAM" id="SSF51126">
    <property type="entry name" value="Pectin lyase-like"/>
    <property type="match status" value="1"/>
</dbReference>
<protein>
    <recommendedName>
        <fullName evidence="17">Fibrocystin-L</fullName>
    </recommendedName>
</protein>
<dbReference type="SMART" id="SM00710">
    <property type="entry name" value="PbH1"/>
    <property type="match status" value="7"/>
</dbReference>
<evidence type="ECO:0000259" key="14">
    <source>
        <dbReference type="PROSITE" id="PS51820"/>
    </source>
</evidence>